<dbReference type="GO" id="GO:0050126">
    <property type="term" value="F:N-carbamoylputrescine amidase activity"/>
    <property type="evidence" value="ECO:0007669"/>
    <property type="project" value="TreeGrafter"/>
</dbReference>
<evidence type="ECO:0000259" key="2">
    <source>
        <dbReference type="PROSITE" id="PS50263"/>
    </source>
</evidence>
<sequence length="286" mass="31646">MLKAKLRIVQSDCTLANFDENLERHISAIEAAIRDGADAIAFPELSLTGYNVQDAAQDMAMHIDDRRLDPLRELSRDICIFCGGIELSDDYGVYNSAFMFEDGAGKSVHRKIYLPTYGMFEELRYFSAGRQIETVTSRRIGKVGVAICEDFWHMSVPYLLAHQGAKLLLVLMSSPLRLSPGAGVPSIVTQWQTIAATTAFLFSCYVACINRVGNEDSFTYWGNSAVTAPDGSLAACAPMFSEHSFDAVIDYSVVKRVRLQSSHFLDEDTKLFASQLESLLGANRRG</sequence>
<keyword evidence="4" id="KW-1185">Reference proteome</keyword>
<evidence type="ECO:0000313" key="3">
    <source>
        <dbReference type="EMBL" id="TNJ38366.1"/>
    </source>
</evidence>
<keyword evidence="3" id="KW-0808">Transferase</keyword>
<dbReference type="AlphaFoldDB" id="A0A5C4S4F2"/>
<gene>
    <name evidence="3" type="ORF">FGF66_09365</name>
</gene>
<proteinExistence type="predicted"/>
<keyword evidence="3" id="KW-0012">Acyltransferase</keyword>
<comment type="caution">
    <text evidence="3">The sequence shown here is derived from an EMBL/GenBank/DDBJ whole genome shotgun (WGS) entry which is preliminary data.</text>
</comment>
<keyword evidence="1" id="KW-0378">Hydrolase</keyword>
<evidence type="ECO:0000256" key="1">
    <source>
        <dbReference type="ARBA" id="ARBA00022801"/>
    </source>
</evidence>
<dbReference type="OrthoDB" id="9803818at2"/>
<dbReference type="PANTHER" id="PTHR43674:SF2">
    <property type="entry name" value="BETA-UREIDOPROPIONASE"/>
    <property type="match status" value="1"/>
</dbReference>
<dbReference type="GO" id="GO:0033388">
    <property type="term" value="P:putrescine biosynthetic process from arginine"/>
    <property type="evidence" value="ECO:0007669"/>
    <property type="project" value="TreeGrafter"/>
</dbReference>
<dbReference type="GO" id="GO:0016746">
    <property type="term" value="F:acyltransferase activity"/>
    <property type="evidence" value="ECO:0007669"/>
    <property type="project" value="UniProtKB-KW"/>
</dbReference>
<dbReference type="Proteomes" id="UP000308271">
    <property type="component" value="Unassembled WGS sequence"/>
</dbReference>
<dbReference type="InterPro" id="IPR036526">
    <property type="entry name" value="C-N_Hydrolase_sf"/>
</dbReference>
<dbReference type="InterPro" id="IPR003010">
    <property type="entry name" value="C-N_Hydrolase"/>
</dbReference>
<dbReference type="Pfam" id="PF00795">
    <property type="entry name" value="CN_hydrolase"/>
    <property type="match status" value="1"/>
</dbReference>
<evidence type="ECO:0000313" key="4">
    <source>
        <dbReference type="Proteomes" id="UP000308271"/>
    </source>
</evidence>
<dbReference type="Gene3D" id="3.60.110.10">
    <property type="entry name" value="Carbon-nitrogen hydrolase"/>
    <property type="match status" value="1"/>
</dbReference>
<dbReference type="PANTHER" id="PTHR43674">
    <property type="entry name" value="NITRILASE C965.09-RELATED"/>
    <property type="match status" value="1"/>
</dbReference>
<reference evidence="3 4" key="1">
    <citation type="submission" date="2019-05" db="EMBL/GenBank/DDBJ databases">
        <title>Draft Whole-Genome sequence of the green sulfur bacterium Chlorobaculum thiosulfatiphilum DSM 249.</title>
        <authorList>
            <person name="Meyer T.E."/>
            <person name="Kyndt J.A."/>
        </authorList>
    </citation>
    <scope>NUCLEOTIDE SEQUENCE [LARGE SCALE GENOMIC DNA]</scope>
    <source>
        <strain evidence="3 4">DSM 249</strain>
    </source>
</reference>
<protein>
    <submittedName>
        <fullName evidence="3">Acyltransferase</fullName>
    </submittedName>
</protein>
<dbReference type="RefSeq" id="WP_139457382.1">
    <property type="nucleotide sequence ID" value="NZ_VDCH01000021.1"/>
</dbReference>
<feature type="domain" description="CN hydrolase" evidence="2">
    <location>
        <begin position="4"/>
        <end position="251"/>
    </location>
</feature>
<dbReference type="PROSITE" id="PS50263">
    <property type="entry name" value="CN_HYDROLASE"/>
    <property type="match status" value="1"/>
</dbReference>
<organism evidence="3 4">
    <name type="scientific">Chlorobaculum thiosulfatiphilum</name>
    <name type="common">Chlorobium limicola f.sp. thiosulfatophilum</name>
    <dbReference type="NCBI Taxonomy" id="115852"/>
    <lineage>
        <taxon>Bacteria</taxon>
        <taxon>Pseudomonadati</taxon>
        <taxon>Chlorobiota</taxon>
        <taxon>Chlorobiia</taxon>
        <taxon>Chlorobiales</taxon>
        <taxon>Chlorobiaceae</taxon>
        <taxon>Chlorobaculum</taxon>
    </lineage>
</organism>
<dbReference type="CDD" id="cd07586">
    <property type="entry name" value="nitrilase_8"/>
    <property type="match status" value="1"/>
</dbReference>
<dbReference type="InterPro" id="IPR050345">
    <property type="entry name" value="Aliph_Amidase/BUP"/>
</dbReference>
<accession>A0A5C4S4F2</accession>
<name>A0A5C4S4F2_CHLTI</name>
<dbReference type="SUPFAM" id="SSF56317">
    <property type="entry name" value="Carbon-nitrogen hydrolase"/>
    <property type="match status" value="1"/>
</dbReference>
<dbReference type="EMBL" id="VDCH01000021">
    <property type="protein sequence ID" value="TNJ38366.1"/>
    <property type="molecule type" value="Genomic_DNA"/>
</dbReference>